<dbReference type="InterPro" id="IPR027417">
    <property type="entry name" value="P-loop_NTPase"/>
</dbReference>
<sequence>MASDHHVCLKVIIIGDAGTGKTAMLHRFVEDSFVEDTTHTVGVEYGSKIVTVGDTLAKLQIWDTAGQERFKSVTHAYYRESIGCILVYDITSRESFNHIASWLTDCKTLAHPQCQIILVGNKADLSADREVTFMEATRFAQENELLFVETSAATGQNVEETFLKASRAILTKIDDGTIPPESFGVGIQYPESSPRRKGGNAALVRRTPTKKGREADEEQKPVIDLRNSPNEKPGCC</sequence>
<dbReference type="SMART" id="SM00176">
    <property type="entry name" value="RAN"/>
    <property type="match status" value="1"/>
</dbReference>
<dbReference type="Proteomes" id="UP001141327">
    <property type="component" value="Unassembled WGS sequence"/>
</dbReference>
<evidence type="ECO:0000313" key="4">
    <source>
        <dbReference type="Proteomes" id="UP001141327"/>
    </source>
</evidence>
<proteinExistence type="inferred from homology"/>
<evidence type="ECO:0000256" key="2">
    <source>
        <dbReference type="SAM" id="MobiDB-lite"/>
    </source>
</evidence>
<comment type="similarity">
    <text evidence="1">Belongs to the small GTPase superfamily. Rab family.</text>
</comment>
<dbReference type="NCBIfam" id="TIGR00231">
    <property type="entry name" value="small_GTP"/>
    <property type="match status" value="1"/>
</dbReference>
<dbReference type="InterPro" id="IPR005225">
    <property type="entry name" value="Small_GTP-bd"/>
</dbReference>
<dbReference type="SMART" id="SM00175">
    <property type="entry name" value="RAB"/>
    <property type="match status" value="1"/>
</dbReference>
<protein>
    <submittedName>
        <fullName evidence="3">Ras-related protein Rab-4B</fullName>
    </submittedName>
</protein>
<dbReference type="PANTHER" id="PTHR47979">
    <property type="entry name" value="DRAB11-RELATED"/>
    <property type="match status" value="1"/>
</dbReference>
<dbReference type="SUPFAM" id="SSF52540">
    <property type="entry name" value="P-loop containing nucleoside triphosphate hydrolases"/>
    <property type="match status" value="1"/>
</dbReference>
<name>A0ABQ8UA74_9EUKA</name>
<feature type="compositionally biased region" description="Basic and acidic residues" evidence="2">
    <location>
        <begin position="211"/>
        <end position="223"/>
    </location>
</feature>
<dbReference type="InterPro" id="IPR050209">
    <property type="entry name" value="Rab_GTPases_membrane_traffic"/>
</dbReference>
<dbReference type="SMART" id="SM00173">
    <property type="entry name" value="RAS"/>
    <property type="match status" value="1"/>
</dbReference>
<comment type="caution">
    <text evidence="3">The sequence shown here is derived from an EMBL/GenBank/DDBJ whole genome shotgun (WGS) entry which is preliminary data.</text>
</comment>
<dbReference type="Gene3D" id="3.40.50.300">
    <property type="entry name" value="P-loop containing nucleotide triphosphate hydrolases"/>
    <property type="match status" value="1"/>
</dbReference>
<dbReference type="EMBL" id="JAPMOS010000134">
    <property type="protein sequence ID" value="KAJ4454786.1"/>
    <property type="molecule type" value="Genomic_DNA"/>
</dbReference>
<evidence type="ECO:0000256" key="1">
    <source>
        <dbReference type="ARBA" id="ARBA00006270"/>
    </source>
</evidence>
<dbReference type="PROSITE" id="PS51421">
    <property type="entry name" value="RAS"/>
    <property type="match status" value="1"/>
</dbReference>
<dbReference type="PROSITE" id="PS51420">
    <property type="entry name" value="RHO"/>
    <property type="match status" value="1"/>
</dbReference>
<evidence type="ECO:0000313" key="3">
    <source>
        <dbReference type="EMBL" id="KAJ4454786.1"/>
    </source>
</evidence>
<keyword evidence="4" id="KW-1185">Reference proteome</keyword>
<dbReference type="PROSITE" id="PS51419">
    <property type="entry name" value="RAB"/>
    <property type="match status" value="1"/>
</dbReference>
<feature type="region of interest" description="Disordered" evidence="2">
    <location>
        <begin position="183"/>
        <end position="236"/>
    </location>
</feature>
<dbReference type="InterPro" id="IPR001806">
    <property type="entry name" value="Small_GTPase"/>
</dbReference>
<gene>
    <name evidence="3" type="ORF">PAPYR_10434</name>
</gene>
<dbReference type="SMART" id="SM00174">
    <property type="entry name" value="RHO"/>
    <property type="match status" value="1"/>
</dbReference>
<accession>A0ABQ8UA74</accession>
<dbReference type="PRINTS" id="PR00449">
    <property type="entry name" value="RASTRNSFRMNG"/>
</dbReference>
<organism evidence="3 4">
    <name type="scientific">Paratrimastix pyriformis</name>
    <dbReference type="NCBI Taxonomy" id="342808"/>
    <lineage>
        <taxon>Eukaryota</taxon>
        <taxon>Metamonada</taxon>
        <taxon>Preaxostyla</taxon>
        <taxon>Paratrimastigidae</taxon>
        <taxon>Paratrimastix</taxon>
    </lineage>
</organism>
<reference evidence="3" key="1">
    <citation type="journal article" date="2022" name="bioRxiv">
        <title>Genomics of Preaxostyla Flagellates Illuminates Evolutionary Transitions and the Path Towards Mitochondrial Loss.</title>
        <authorList>
            <person name="Novak L.V.F."/>
            <person name="Treitli S.C."/>
            <person name="Pyrih J."/>
            <person name="Halakuc P."/>
            <person name="Pipaliya S.V."/>
            <person name="Vacek V."/>
            <person name="Brzon O."/>
            <person name="Soukal P."/>
            <person name="Eme L."/>
            <person name="Dacks J.B."/>
            <person name="Karnkowska A."/>
            <person name="Elias M."/>
            <person name="Hampl V."/>
        </authorList>
    </citation>
    <scope>NUCLEOTIDE SEQUENCE</scope>
    <source>
        <strain evidence="3">RCP-MX</strain>
    </source>
</reference>
<dbReference type="Pfam" id="PF00071">
    <property type="entry name" value="Ras"/>
    <property type="match status" value="1"/>
</dbReference>